<protein>
    <submittedName>
        <fullName evidence="6">Transcriptional regulator, IclR family</fullName>
    </submittedName>
</protein>
<dbReference type="AlphaFoldDB" id="A0A1H6ZB80"/>
<keyword evidence="1" id="KW-0805">Transcription regulation</keyword>
<evidence type="ECO:0000256" key="1">
    <source>
        <dbReference type="ARBA" id="ARBA00023015"/>
    </source>
</evidence>
<dbReference type="Pfam" id="PF01614">
    <property type="entry name" value="IclR_C"/>
    <property type="match status" value="1"/>
</dbReference>
<gene>
    <name evidence="6" type="ORF">SAMN04488058_10995</name>
</gene>
<evidence type="ECO:0000256" key="2">
    <source>
        <dbReference type="ARBA" id="ARBA00023125"/>
    </source>
</evidence>
<reference evidence="7" key="1">
    <citation type="submission" date="2016-10" db="EMBL/GenBank/DDBJ databases">
        <authorList>
            <person name="Varghese N."/>
            <person name="Submissions S."/>
        </authorList>
    </citation>
    <scope>NUCLEOTIDE SEQUENCE [LARGE SCALE GENOMIC DNA]</scope>
    <source>
        <strain evidence="7">CGMCC 1.10218</strain>
    </source>
</reference>
<evidence type="ECO:0000256" key="3">
    <source>
        <dbReference type="ARBA" id="ARBA00023163"/>
    </source>
</evidence>
<dbReference type="PANTHER" id="PTHR30136">
    <property type="entry name" value="HELIX-TURN-HELIX TRANSCRIPTIONAL REGULATOR, ICLR FAMILY"/>
    <property type="match status" value="1"/>
</dbReference>
<dbReference type="PROSITE" id="PS51077">
    <property type="entry name" value="HTH_ICLR"/>
    <property type="match status" value="1"/>
</dbReference>
<proteinExistence type="predicted"/>
<dbReference type="InterPro" id="IPR005471">
    <property type="entry name" value="Tscrpt_reg_IclR_N"/>
</dbReference>
<evidence type="ECO:0000313" key="7">
    <source>
        <dbReference type="Proteomes" id="UP000199223"/>
    </source>
</evidence>
<dbReference type="Gene3D" id="3.30.450.40">
    <property type="match status" value="1"/>
</dbReference>
<dbReference type="EMBL" id="FNZA01000009">
    <property type="protein sequence ID" value="SEJ50588.1"/>
    <property type="molecule type" value="Genomic_DNA"/>
</dbReference>
<dbReference type="InterPro" id="IPR036388">
    <property type="entry name" value="WH-like_DNA-bd_sf"/>
</dbReference>
<dbReference type="PROSITE" id="PS51078">
    <property type="entry name" value="ICLR_ED"/>
    <property type="match status" value="1"/>
</dbReference>
<organism evidence="6 7">
    <name type="scientific">Deinococcus reticulitermitis</name>
    <dbReference type="NCBI Taxonomy" id="856736"/>
    <lineage>
        <taxon>Bacteria</taxon>
        <taxon>Thermotogati</taxon>
        <taxon>Deinococcota</taxon>
        <taxon>Deinococci</taxon>
        <taxon>Deinococcales</taxon>
        <taxon>Deinococcaceae</taxon>
        <taxon>Deinococcus</taxon>
    </lineage>
</organism>
<accession>A0A1H6ZB80</accession>
<dbReference type="OrthoDB" id="9791752at2"/>
<evidence type="ECO:0000259" key="5">
    <source>
        <dbReference type="PROSITE" id="PS51078"/>
    </source>
</evidence>
<name>A0A1H6ZB80_9DEIO</name>
<keyword evidence="3" id="KW-0804">Transcription</keyword>
<dbReference type="Gene3D" id="1.10.10.10">
    <property type="entry name" value="Winged helix-like DNA-binding domain superfamily/Winged helix DNA-binding domain"/>
    <property type="match status" value="1"/>
</dbReference>
<dbReference type="GO" id="GO:0003677">
    <property type="term" value="F:DNA binding"/>
    <property type="evidence" value="ECO:0007669"/>
    <property type="project" value="UniProtKB-KW"/>
</dbReference>
<keyword evidence="2" id="KW-0238">DNA-binding</keyword>
<dbReference type="PANTHER" id="PTHR30136:SF2">
    <property type="entry name" value="TRANSCRIPTIONAL REGULATOR ICLR"/>
    <property type="match status" value="1"/>
</dbReference>
<feature type="domain" description="IclR-ED" evidence="5">
    <location>
        <begin position="102"/>
        <end position="252"/>
    </location>
</feature>
<dbReference type="InterPro" id="IPR014757">
    <property type="entry name" value="Tscrpt_reg_IclR_C"/>
</dbReference>
<dbReference type="SMART" id="SM00346">
    <property type="entry name" value="HTH_ICLR"/>
    <property type="match status" value="1"/>
</dbReference>
<evidence type="ECO:0000313" key="6">
    <source>
        <dbReference type="EMBL" id="SEJ50588.1"/>
    </source>
</evidence>
<dbReference type="SUPFAM" id="SSF46785">
    <property type="entry name" value="Winged helix' DNA-binding domain"/>
    <property type="match status" value="1"/>
</dbReference>
<dbReference type="InterPro" id="IPR029016">
    <property type="entry name" value="GAF-like_dom_sf"/>
</dbReference>
<feature type="domain" description="HTH iclR-type" evidence="4">
    <location>
        <begin position="40"/>
        <end position="101"/>
    </location>
</feature>
<dbReference type="SUPFAM" id="SSF55781">
    <property type="entry name" value="GAF domain-like"/>
    <property type="match status" value="1"/>
</dbReference>
<dbReference type="InterPro" id="IPR050707">
    <property type="entry name" value="HTH_MetabolicPath_Reg"/>
</dbReference>
<evidence type="ECO:0000259" key="4">
    <source>
        <dbReference type="PROSITE" id="PS51077"/>
    </source>
</evidence>
<keyword evidence="7" id="KW-1185">Reference proteome</keyword>
<sequence>MLNGGVSERQKVTALVCQGLSVCQRGTASAPVAREATHMLGTLEKAQRVLDLYSPARPEWGVGEVARECGWPPSSTHLLLSSLAHTGLLHRTVAGRYRLGFKLHRLSQILLHNTPWREVVAGELRALCAQTGETTYAAALDGAHLVTVAAFQGAHRHALAPAQLSEEPPLHASATGKVLLAFRTAWGHPLPRRLGRLTPHTITTRAALSAELDEVRARGVAFSLEEAALEVCSVAAPVHNHRRAWGSGPPFA</sequence>
<dbReference type="STRING" id="856736.SAMN04488058_10995"/>
<dbReference type="Proteomes" id="UP000199223">
    <property type="component" value="Unassembled WGS sequence"/>
</dbReference>
<dbReference type="InterPro" id="IPR036390">
    <property type="entry name" value="WH_DNA-bd_sf"/>
</dbReference>
<dbReference type="GO" id="GO:0045892">
    <property type="term" value="P:negative regulation of DNA-templated transcription"/>
    <property type="evidence" value="ECO:0007669"/>
    <property type="project" value="TreeGrafter"/>
</dbReference>
<dbReference type="Pfam" id="PF09339">
    <property type="entry name" value="HTH_IclR"/>
    <property type="match status" value="1"/>
</dbReference>
<dbReference type="GO" id="GO:0003700">
    <property type="term" value="F:DNA-binding transcription factor activity"/>
    <property type="evidence" value="ECO:0007669"/>
    <property type="project" value="TreeGrafter"/>
</dbReference>